<sequence length="128" mass="14631">MGRPKIEFTDDDFDKLVGLIRIQCTATECASVFDMSTDTLDRRIKERDEISFAELYKKHSDQGKVSLRRMQWKAAENGNIAMLVWLGKQMLGQSDKQEVKSETTERVVKFTWGSHDAPQQATDESAND</sequence>
<organism evidence="1">
    <name type="scientific">uncultured Caudovirales phage</name>
    <dbReference type="NCBI Taxonomy" id="2100421"/>
    <lineage>
        <taxon>Viruses</taxon>
        <taxon>Duplodnaviria</taxon>
        <taxon>Heunggongvirae</taxon>
        <taxon>Uroviricota</taxon>
        <taxon>Caudoviricetes</taxon>
        <taxon>Peduoviridae</taxon>
        <taxon>Maltschvirus</taxon>
        <taxon>Maltschvirus maltsch</taxon>
    </lineage>
</organism>
<dbReference type="EMBL" id="LR796391">
    <property type="protein sequence ID" value="CAB4141467.1"/>
    <property type="molecule type" value="Genomic_DNA"/>
</dbReference>
<name>A0A6J5M7C5_9CAUD</name>
<reference evidence="1" key="1">
    <citation type="submission" date="2020-04" db="EMBL/GenBank/DDBJ databases">
        <authorList>
            <person name="Chiriac C."/>
            <person name="Salcher M."/>
            <person name="Ghai R."/>
            <person name="Kavagutti S V."/>
        </authorList>
    </citation>
    <scope>NUCLEOTIDE SEQUENCE</scope>
</reference>
<accession>A0A6J5M7C5</accession>
<proteinExistence type="predicted"/>
<evidence type="ECO:0000313" key="1">
    <source>
        <dbReference type="EMBL" id="CAB4141467.1"/>
    </source>
</evidence>
<gene>
    <name evidence="1" type="ORF">UFOVP418_38</name>
</gene>
<protein>
    <submittedName>
        <fullName evidence="1">Uncharacterized protein</fullName>
    </submittedName>
</protein>